<proteinExistence type="predicted"/>
<name>E8X7Y9_GRATM</name>
<keyword evidence="1" id="KW-0614">Plasmid</keyword>
<sequence length="206" mass="23169">MPRPISWLPRLHEITKTITHSVRSHHDRRDIEKLFELQPRAAQELLKLLPSVQVGTSRLLDRQVLADFLSVCGIPRTRQSSSIRYEGRSRQFPSGASGRWSGATSTRYHSLPFPIQSHSAAGGCRLTSARWSNSPRACSCWRAYSRARASNSPWSSSARRTGESGRFTERKSCVGLSRPCTVKSRSTYLGCWTFAYASIQPPECSR</sequence>
<evidence type="ECO:0000313" key="2">
    <source>
        <dbReference type="Proteomes" id="UP000000343"/>
    </source>
</evidence>
<protein>
    <submittedName>
        <fullName evidence="1">Uncharacterized protein</fullName>
    </submittedName>
</protein>
<dbReference type="AlphaFoldDB" id="E8X7Y9"/>
<evidence type="ECO:0000313" key="1">
    <source>
        <dbReference type="EMBL" id="ADW71573.1"/>
    </source>
</evidence>
<organism evidence="2">
    <name type="scientific">Granulicella tundricola (strain ATCC BAA-1859 / DSM 23138 / MP5ACTX9)</name>
    <dbReference type="NCBI Taxonomy" id="1198114"/>
    <lineage>
        <taxon>Bacteria</taxon>
        <taxon>Pseudomonadati</taxon>
        <taxon>Acidobacteriota</taxon>
        <taxon>Terriglobia</taxon>
        <taxon>Terriglobales</taxon>
        <taxon>Acidobacteriaceae</taxon>
        <taxon>Granulicella</taxon>
    </lineage>
</organism>
<geneLocation type="plasmid" evidence="1 2">
    <name>pACIX905</name>
</geneLocation>
<dbReference type="HOGENOM" id="CLU_1330379_0_0_0"/>
<dbReference type="EMBL" id="CP002485">
    <property type="protein sequence ID" value="ADW71573.1"/>
    <property type="molecule type" value="Genomic_DNA"/>
</dbReference>
<reference evidence="2" key="1">
    <citation type="submission" date="2011-01" db="EMBL/GenBank/DDBJ databases">
        <title>Complete sequence of plasmid5 of Acidobacterium sp. MP5ACTX9.</title>
        <authorList>
            <consortium name="US DOE Joint Genome Institute"/>
            <person name="Lucas S."/>
            <person name="Copeland A."/>
            <person name="Lapidus A."/>
            <person name="Cheng J.-F."/>
            <person name="Goodwin L."/>
            <person name="Pitluck S."/>
            <person name="Teshima H."/>
            <person name="Detter J.C."/>
            <person name="Han C."/>
            <person name="Tapia R."/>
            <person name="Land M."/>
            <person name="Hauser L."/>
            <person name="Kyrpides N."/>
            <person name="Ivanova N."/>
            <person name="Ovchinnikova G."/>
            <person name="Pagani I."/>
            <person name="Rawat S.R."/>
            <person name="Mannisto M."/>
            <person name="Haggblom M.M."/>
            <person name="Woyke T."/>
        </authorList>
    </citation>
    <scope>NUCLEOTIDE SEQUENCE [LARGE SCALE GENOMIC DNA]</scope>
    <source>
        <strain evidence="2">MP5ACTX9</strain>
        <plasmid evidence="2">Plasmid pACIX905</plasmid>
    </source>
</reference>
<dbReference type="Proteomes" id="UP000000343">
    <property type="component" value="Plasmid pACIX905"/>
</dbReference>
<dbReference type="KEGG" id="acm:AciX9_4643"/>
<gene>
    <name evidence="1" type="ordered locus">AciX9_4643</name>
</gene>
<keyword evidence="2" id="KW-1185">Reference proteome</keyword>
<accession>E8X7Y9</accession>